<name>A0A817F8T3_LEPSM</name>
<feature type="domain" description="G-protein coupled receptors family 1 profile" evidence="7">
    <location>
        <begin position="71"/>
        <end position="337"/>
    </location>
</feature>
<dbReference type="CDD" id="cd14978">
    <property type="entry name" value="7tmA_FMRFamide_R-like"/>
    <property type="match status" value="1"/>
</dbReference>
<gene>
    <name evidence="8" type="ORF">LSAA_14</name>
</gene>
<evidence type="ECO:0000256" key="2">
    <source>
        <dbReference type="ARBA" id="ARBA00010663"/>
    </source>
</evidence>
<accession>A0A817F8T3</accession>
<feature type="transmembrane region" description="Helical" evidence="6">
    <location>
        <begin position="264"/>
        <end position="287"/>
    </location>
</feature>
<evidence type="ECO:0000256" key="6">
    <source>
        <dbReference type="SAM" id="Phobius"/>
    </source>
</evidence>
<feature type="transmembrane region" description="Helical" evidence="6">
    <location>
        <begin position="92"/>
        <end position="113"/>
    </location>
</feature>
<dbReference type="InterPro" id="IPR052954">
    <property type="entry name" value="GPCR-Ligand_Int"/>
</dbReference>
<dbReference type="PROSITE" id="PS50262">
    <property type="entry name" value="G_PROTEIN_RECEP_F1_2"/>
    <property type="match status" value="1"/>
</dbReference>
<comment type="subcellular location">
    <subcellularLocation>
        <location evidence="1">Membrane</location>
    </subcellularLocation>
</comment>
<comment type="caution">
    <text evidence="8">The sequence shown here is derived from an EMBL/GenBank/DDBJ whole genome shotgun (WGS) entry which is preliminary data.</text>
</comment>
<feature type="transmembrane region" description="Helical" evidence="6">
    <location>
        <begin position="173"/>
        <end position="193"/>
    </location>
</feature>
<dbReference type="GO" id="GO:0016020">
    <property type="term" value="C:membrane"/>
    <property type="evidence" value="ECO:0007669"/>
    <property type="project" value="UniProtKB-SubCell"/>
</dbReference>
<dbReference type="PANTHER" id="PTHR46641">
    <property type="entry name" value="FMRFAMIDE RECEPTOR-RELATED"/>
    <property type="match status" value="1"/>
</dbReference>
<feature type="transmembrane region" description="Helical" evidence="6">
    <location>
        <begin position="221"/>
        <end position="243"/>
    </location>
</feature>
<keyword evidence="4 6" id="KW-1133">Transmembrane helix</keyword>
<evidence type="ECO:0000313" key="9">
    <source>
        <dbReference type="Proteomes" id="UP000675881"/>
    </source>
</evidence>
<feature type="transmembrane region" description="Helical" evidence="6">
    <location>
        <begin position="125"/>
        <end position="153"/>
    </location>
</feature>
<dbReference type="EMBL" id="CAJNVT010000001">
    <property type="protein sequence ID" value="CAF2740066.1"/>
    <property type="molecule type" value="Genomic_DNA"/>
</dbReference>
<dbReference type="PRINTS" id="PR00237">
    <property type="entry name" value="GPCRRHODOPSN"/>
</dbReference>
<comment type="similarity">
    <text evidence="2">Belongs to the G-protein coupled receptor 1 family.</text>
</comment>
<evidence type="ECO:0000256" key="1">
    <source>
        <dbReference type="ARBA" id="ARBA00004370"/>
    </source>
</evidence>
<sequence length="382" mass="43692">MTSGSLIQKVISLNRSLNEDTATDFVYNFNESYASNFSDLSIENWISNQTKEDDQIICTHFSKAPSHAWSEVLEGILSVVVGDEFKETFHKLLICLCAFDSLFLICALFIYAFRAHRLYLINSDVVHYLFIIFYPSGNISLYGSIYTTLAISFERYRGITSPLRSRTEPKRKLIKYLFPVLLLSIGFNLPKIFETTIGGSQNTWLSRNIAYTHYYKVWSDLILTTIIPLIVLLFCNGSIVLTIRRSRSMQNCSSSSNSRLKQEFALSMVLIGIVLVFISCHAFRFFLAFYRVSVTERTITCLVQQGLNAKQPEWLYAITAISHFMLIVSSSVNFLVYCAFGTRFRKAIRLDTLINFLSKLCNKNSSHDPFESIDTNRCGEQD</sequence>
<evidence type="ECO:0000256" key="5">
    <source>
        <dbReference type="ARBA" id="ARBA00023136"/>
    </source>
</evidence>
<protein>
    <submittedName>
        <fullName evidence="8">(salmon louse) hypothetical protein</fullName>
    </submittedName>
</protein>
<dbReference type="PANTHER" id="PTHR46641:SF2">
    <property type="entry name" value="FMRFAMIDE RECEPTOR"/>
    <property type="match status" value="1"/>
</dbReference>
<proteinExistence type="inferred from homology"/>
<dbReference type="Gene3D" id="1.20.1070.10">
    <property type="entry name" value="Rhodopsin 7-helix transmembrane proteins"/>
    <property type="match status" value="1"/>
</dbReference>
<evidence type="ECO:0000313" key="8">
    <source>
        <dbReference type="EMBL" id="CAF2740066.1"/>
    </source>
</evidence>
<dbReference type="OrthoDB" id="10011262at2759"/>
<reference evidence="8" key="1">
    <citation type="submission" date="2021-02" db="EMBL/GenBank/DDBJ databases">
        <authorList>
            <person name="Bekaert M."/>
        </authorList>
    </citation>
    <scope>NUCLEOTIDE SEQUENCE</scope>
    <source>
        <strain evidence="8">IoA-00</strain>
    </source>
</reference>
<evidence type="ECO:0000256" key="3">
    <source>
        <dbReference type="ARBA" id="ARBA00022692"/>
    </source>
</evidence>
<organism evidence="8 9">
    <name type="scientific">Lepeophtheirus salmonis</name>
    <name type="common">Salmon louse</name>
    <name type="synonym">Caligus salmonis</name>
    <dbReference type="NCBI Taxonomy" id="72036"/>
    <lineage>
        <taxon>Eukaryota</taxon>
        <taxon>Metazoa</taxon>
        <taxon>Ecdysozoa</taxon>
        <taxon>Arthropoda</taxon>
        <taxon>Crustacea</taxon>
        <taxon>Multicrustacea</taxon>
        <taxon>Hexanauplia</taxon>
        <taxon>Copepoda</taxon>
        <taxon>Siphonostomatoida</taxon>
        <taxon>Caligidae</taxon>
        <taxon>Lepeophtheirus</taxon>
    </lineage>
</organism>
<dbReference type="GO" id="GO:0004930">
    <property type="term" value="F:G protein-coupled receptor activity"/>
    <property type="evidence" value="ECO:0007669"/>
    <property type="project" value="InterPro"/>
</dbReference>
<dbReference type="InterPro" id="IPR000276">
    <property type="entry name" value="GPCR_Rhodpsn"/>
</dbReference>
<keyword evidence="9" id="KW-1185">Reference proteome</keyword>
<evidence type="ECO:0000259" key="7">
    <source>
        <dbReference type="PROSITE" id="PS50262"/>
    </source>
</evidence>
<keyword evidence="5 6" id="KW-0472">Membrane</keyword>
<feature type="transmembrane region" description="Helical" evidence="6">
    <location>
        <begin position="314"/>
        <end position="340"/>
    </location>
</feature>
<dbReference type="InterPro" id="IPR017452">
    <property type="entry name" value="GPCR_Rhodpsn_7TM"/>
</dbReference>
<keyword evidence="3 6" id="KW-0812">Transmembrane</keyword>
<dbReference type="SUPFAM" id="SSF81321">
    <property type="entry name" value="Family A G protein-coupled receptor-like"/>
    <property type="match status" value="1"/>
</dbReference>
<evidence type="ECO:0000256" key="4">
    <source>
        <dbReference type="ARBA" id="ARBA00022989"/>
    </source>
</evidence>
<dbReference type="AlphaFoldDB" id="A0A817F8T3"/>
<dbReference type="Pfam" id="PF00001">
    <property type="entry name" value="7tm_1"/>
    <property type="match status" value="1"/>
</dbReference>
<dbReference type="Proteomes" id="UP000675881">
    <property type="component" value="Unassembled WGS sequence"/>
</dbReference>